<dbReference type="AlphaFoldDB" id="A0AAD7E772"/>
<proteinExistence type="predicted"/>
<keyword evidence="2" id="KW-1185">Reference proteome</keyword>
<reference evidence="1" key="1">
    <citation type="submission" date="2023-03" db="EMBL/GenBank/DDBJ databases">
        <title>Massive genome expansion in bonnet fungi (Mycena s.s.) driven by repeated elements and novel gene families across ecological guilds.</title>
        <authorList>
            <consortium name="Lawrence Berkeley National Laboratory"/>
            <person name="Harder C.B."/>
            <person name="Miyauchi S."/>
            <person name="Viragh M."/>
            <person name="Kuo A."/>
            <person name="Thoen E."/>
            <person name="Andreopoulos B."/>
            <person name="Lu D."/>
            <person name="Skrede I."/>
            <person name="Drula E."/>
            <person name="Henrissat B."/>
            <person name="Morin E."/>
            <person name="Kohler A."/>
            <person name="Barry K."/>
            <person name="LaButti K."/>
            <person name="Morin E."/>
            <person name="Salamov A."/>
            <person name="Lipzen A."/>
            <person name="Mereny Z."/>
            <person name="Hegedus B."/>
            <person name="Baldrian P."/>
            <person name="Stursova M."/>
            <person name="Weitz H."/>
            <person name="Taylor A."/>
            <person name="Grigoriev I.V."/>
            <person name="Nagy L.G."/>
            <person name="Martin F."/>
            <person name="Kauserud H."/>
        </authorList>
    </citation>
    <scope>NUCLEOTIDE SEQUENCE</scope>
    <source>
        <strain evidence="1">CBHHK002</strain>
    </source>
</reference>
<comment type="caution">
    <text evidence="1">The sequence shown here is derived from an EMBL/GenBank/DDBJ whole genome shotgun (WGS) entry which is preliminary data.</text>
</comment>
<evidence type="ECO:0000313" key="1">
    <source>
        <dbReference type="EMBL" id="KAJ7301415.1"/>
    </source>
</evidence>
<sequence length="213" mass="23792">MSRVFQELPSKVPVRLRLQCVMLVPQALSSAWRRIAHYWCFWQDRVLVLTHQSLRTGIPAPEVPRGRIRRDSRRHVVQHEEFMDDKAGHSCPQVSEVHVLRGAIDPDTYVLVVGSDGPPSGFPEHVSSQKPFGNPLFREGNPSFLLLQPSLKGYPIIHSVAPFFHPSQSAEASLRGVVGAAVPGCRFEGGTQLLYLFVEAAQHCPQSVQKGDW</sequence>
<organism evidence="1 2">
    <name type="scientific">Mycena albidolilacea</name>
    <dbReference type="NCBI Taxonomy" id="1033008"/>
    <lineage>
        <taxon>Eukaryota</taxon>
        <taxon>Fungi</taxon>
        <taxon>Dikarya</taxon>
        <taxon>Basidiomycota</taxon>
        <taxon>Agaricomycotina</taxon>
        <taxon>Agaricomycetes</taxon>
        <taxon>Agaricomycetidae</taxon>
        <taxon>Agaricales</taxon>
        <taxon>Marasmiineae</taxon>
        <taxon>Mycenaceae</taxon>
        <taxon>Mycena</taxon>
    </lineage>
</organism>
<accession>A0AAD7E772</accession>
<dbReference type="Proteomes" id="UP001218218">
    <property type="component" value="Unassembled WGS sequence"/>
</dbReference>
<evidence type="ECO:0000313" key="2">
    <source>
        <dbReference type="Proteomes" id="UP001218218"/>
    </source>
</evidence>
<gene>
    <name evidence="1" type="ORF">DFH08DRAFT_993728</name>
</gene>
<protein>
    <submittedName>
        <fullName evidence="1">Uncharacterized protein</fullName>
    </submittedName>
</protein>
<dbReference type="EMBL" id="JARIHO010000135">
    <property type="protein sequence ID" value="KAJ7301415.1"/>
    <property type="molecule type" value="Genomic_DNA"/>
</dbReference>
<name>A0AAD7E772_9AGAR</name>